<dbReference type="EMBL" id="CAJVPQ010000641">
    <property type="protein sequence ID" value="CAG8498884.1"/>
    <property type="molecule type" value="Genomic_DNA"/>
</dbReference>
<keyword evidence="2" id="KW-1185">Reference proteome</keyword>
<evidence type="ECO:0000313" key="2">
    <source>
        <dbReference type="Proteomes" id="UP000789570"/>
    </source>
</evidence>
<dbReference type="AlphaFoldDB" id="A0A9N8ZKG3"/>
<accession>A0A9N8ZKG3</accession>
<dbReference type="OrthoDB" id="2423038at2759"/>
<protein>
    <submittedName>
        <fullName evidence="1">7572_t:CDS:1</fullName>
    </submittedName>
</protein>
<sequence length="190" mass="22067">MATGPTLAIMEFIQKLKTEIEKTEITVEEYEFLWQIIKTNYEALGSYREYNEIAFHTAIEVLLRNISIRYISELQLITKYKENSQNCEITYGFSDIFLPDNNLGQDCNTSLEEFDKILQQESEELLLERNYTYWCKGKVYNDGVGVADNRITGGTGRSHIRGYLIASLGTQRVISKSIITFSDYQYYIKN</sequence>
<gene>
    <name evidence="1" type="ORF">FCALED_LOCUS3599</name>
</gene>
<proteinExistence type="predicted"/>
<dbReference type="Proteomes" id="UP000789570">
    <property type="component" value="Unassembled WGS sequence"/>
</dbReference>
<organism evidence="1 2">
    <name type="scientific">Funneliformis caledonium</name>
    <dbReference type="NCBI Taxonomy" id="1117310"/>
    <lineage>
        <taxon>Eukaryota</taxon>
        <taxon>Fungi</taxon>
        <taxon>Fungi incertae sedis</taxon>
        <taxon>Mucoromycota</taxon>
        <taxon>Glomeromycotina</taxon>
        <taxon>Glomeromycetes</taxon>
        <taxon>Glomerales</taxon>
        <taxon>Glomeraceae</taxon>
        <taxon>Funneliformis</taxon>
    </lineage>
</organism>
<comment type="caution">
    <text evidence="1">The sequence shown here is derived from an EMBL/GenBank/DDBJ whole genome shotgun (WGS) entry which is preliminary data.</text>
</comment>
<evidence type="ECO:0000313" key="1">
    <source>
        <dbReference type="EMBL" id="CAG8498884.1"/>
    </source>
</evidence>
<reference evidence="1" key="1">
    <citation type="submission" date="2021-06" db="EMBL/GenBank/DDBJ databases">
        <authorList>
            <person name="Kallberg Y."/>
            <person name="Tangrot J."/>
            <person name="Rosling A."/>
        </authorList>
    </citation>
    <scope>NUCLEOTIDE SEQUENCE</scope>
    <source>
        <strain evidence="1">UK204</strain>
    </source>
</reference>
<name>A0A9N8ZKG3_9GLOM</name>